<dbReference type="AlphaFoldDB" id="A0A379TUJ2"/>
<sequence>MNMAQACLLASGLCLILLVKSDTWVIKLSRGKTRA</sequence>
<keyword evidence="1" id="KW-0413">Isomerase</keyword>
<dbReference type="GO" id="GO:0016853">
    <property type="term" value="F:isomerase activity"/>
    <property type="evidence" value="ECO:0007669"/>
    <property type="project" value="UniProtKB-KW"/>
</dbReference>
<organism evidence="1 2">
    <name type="scientific">Salmonella diarizonae</name>
    <dbReference type="NCBI Taxonomy" id="59204"/>
    <lineage>
        <taxon>Bacteria</taxon>
        <taxon>Pseudomonadati</taxon>
        <taxon>Pseudomonadota</taxon>
        <taxon>Gammaproteobacteria</taxon>
        <taxon>Enterobacterales</taxon>
        <taxon>Enterobacteriaceae</taxon>
        <taxon>Salmonella</taxon>
    </lineage>
</organism>
<gene>
    <name evidence="1" type="primary">dsbB2</name>
    <name evidence="1" type="ORF">NCTC10060_00854</name>
</gene>
<protein>
    <submittedName>
        <fullName evidence="1">Disulfide isomerase</fullName>
    </submittedName>
</protein>
<evidence type="ECO:0000313" key="1">
    <source>
        <dbReference type="EMBL" id="SUG53790.1"/>
    </source>
</evidence>
<accession>A0A379TUJ2</accession>
<dbReference type="EMBL" id="UGXH01000003">
    <property type="protein sequence ID" value="SUG53790.1"/>
    <property type="molecule type" value="Genomic_DNA"/>
</dbReference>
<proteinExistence type="predicted"/>
<evidence type="ECO:0000313" key="2">
    <source>
        <dbReference type="Proteomes" id="UP000254633"/>
    </source>
</evidence>
<dbReference type="Proteomes" id="UP000254633">
    <property type="component" value="Unassembled WGS sequence"/>
</dbReference>
<reference evidence="1 2" key="1">
    <citation type="submission" date="2018-06" db="EMBL/GenBank/DDBJ databases">
        <authorList>
            <consortium name="Pathogen Informatics"/>
            <person name="Doyle S."/>
        </authorList>
    </citation>
    <scope>NUCLEOTIDE SEQUENCE [LARGE SCALE GENOMIC DNA]</scope>
    <source>
        <strain evidence="1 2">NCTC10060</strain>
    </source>
</reference>
<name>A0A379TUJ2_SALDZ</name>